<dbReference type="SMART" id="SM00490">
    <property type="entry name" value="HELICc"/>
    <property type="match status" value="1"/>
</dbReference>
<keyword evidence="6" id="KW-0472">Membrane</keyword>
<feature type="compositionally biased region" description="Low complexity" evidence="5">
    <location>
        <begin position="333"/>
        <end position="342"/>
    </location>
</feature>
<evidence type="ECO:0000259" key="9">
    <source>
        <dbReference type="PROSITE" id="PS51467"/>
    </source>
</evidence>
<dbReference type="InterPro" id="IPR027417">
    <property type="entry name" value="P-loop_NTPase"/>
</dbReference>
<name>A0AAW0SMI9_SCYPA</name>
<dbReference type="GO" id="GO:0005524">
    <property type="term" value="F:ATP binding"/>
    <property type="evidence" value="ECO:0007669"/>
    <property type="project" value="InterPro"/>
</dbReference>
<keyword evidence="11" id="KW-1185">Reference proteome</keyword>
<evidence type="ECO:0000313" key="11">
    <source>
        <dbReference type="Proteomes" id="UP001487740"/>
    </source>
</evidence>
<feature type="transmembrane region" description="Helical" evidence="6">
    <location>
        <begin position="127"/>
        <end position="149"/>
    </location>
</feature>
<feature type="region of interest" description="Disordered" evidence="5">
    <location>
        <begin position="902"/>
        <end position="938"/>
    </location>
</feature>
<dbReference type="Pfam" id="PF00176">
    <property type="entry name" value="SNF2-rel_dom"/>
    <property type="match status" value="1"/>
</dbReference>
<feature type="region of interest" description="Disordered" evidence="5">
    <location>
        <begin position="226"/>
        <end position="345"/>
    </location>
</feature>
<evidence type="ECO:0008006" key="12">
    <source>
        <dbReference type="Google" id="ProtNLM"/>
    </source>
</evidence>
<keyword evidence="6" id="KW-1133">Transmembrane helix</keyword>
<dbReference type="GO" id="GO:0006281">
    <property type="term" value="P:DNA repair"/>
    <property type="evidence" value="ECO:0007669"/>
    <property type="project" value="TreeGrafter"/>
</dbReference>
<comment type="caution">
    <text evidence="10">The sequence shown here is derived from an EMBL/GenBank/DDBJ whole genome shotgun (WGS) entry which is preliminary data.</text>
</comment>
<comment type="subcellular location">
    <subcellularLocation>
        <location evidence="1">Nucleus</location>
    </subcellularLocation>
</comment>
<proteinExistence type="inferred from homology"/>
<keyword evidence="3" id="KW-0539">Nucleus</keyword>
<evidence type="ECO:0000256" key="5">
    <source>
        <dbReference type="SAM" id="MobiDB-lite"/>
    </source>
</evidence>
<dbReference type="EMBL" id="JARAKH010000048">
    <property type="protein sequence ID" value="KAK8376570.1"/>
    <property type="molecule type" value="Genomic_DNA"/>
</dbReference>
<feature type="domain" description="Helicase C-terminal" evidence="8">
    <location>
        <begin position="731"/>
        <end position="889"/>
    </location>
</feature>
<dbReference type="Proteomes" id="UP001487740">
    <property type="component" value="Unassembled WGS sequence"/>
</dbReference>
<dbReference type="Gene3D" id="3.40.50.300">
    <property type="entry name" value="P-loop containing nucleotide triphosphate hydrolases"/>
    <property type="match status" value="1"/>
</dbReference>
<evidence type="ECO:0000256" key="1">
    <source>
        <dbReference type="ARBA" id="ARBA00004123"/>
    </source>
</evidence>
<sequence>MLACVQLLTYELPPAAGRKSQPPVSDNPSTLIPHLYKSLMEKGAGEAWVAGSVPMVHSQHSRLLLDRPSADLPSPPLVCCLYGGGGSTECWELGPQHSCLEGDEISWGEFLLVEEPDVLRESLMSTALSYIFLQAAKVFCTSLAAFVLCRHLMLWKIFAPHFIFEAVGFIVTLLSVFAGLGFILREARSRHVWWGTMNQFSESQRQRAEQNRLKALEIRKQKLAALGTSGTPPCTPGPPKSTATSLNFIPSPPNPTSRTSSTSAVPQGVSGPPAKNPRIEVPKTTSTLPPGVLKKIEENKRKAQERQEALRRAREQGSNVPQVFTAPKGITQPTSKPSSSTSDAKNVNPVASKFTTHVTVSFVLSSINTFRASTTMYHAATIQVFKTMTSRSYDYNKKLWTFQISEHRKLVAALRPLHPEVEVQPLPQFVLTAVEAAAKKVPADYIDLFGLDSRLLDALMPFQTEGVKFGISLGGRVMLADDMGLGKTIQALGIACHYRSEWPLLVVTPSSMRYSWEESILRWVSSVSGQDVQVMSTGGDNFREAKVVVTTYDLLSRKAELMLHHNFGVVIFDESHMIKSYKSARYKAAAPLMKKLKRVIMLTGTPAMSRPLELYTQISGIDPSLFPHFHDFGVRYCEGRKEAWGWTFRGSSNTEELQIILQSCVLIRRLKSEVLSQLPPKQRMTVVLDPGLIKNKKIFEGMGHKIQSLSRVESGDCLQMFAKTAEMKANAVREYLREVLESDKKFLVFAHHMVMLSTICSLCEETKTKYIRIDGNTSAEERMARTSKFQNQEEVKVAVLSITAANTGLTLTAAQLVIFAELYWNPGILVQAEDRAHRIGQEDSVMVQYLVARTTADDHIWPLIQNKLEVLGKVGLSNDQLNEAKTSYQKCAAEPDIRDFLHNTGKQESPRKSAAASDIRSFLKPQNQAENSDPNWNA</sequence>
<dbReference type="CDD" id="cd18793">
    <property type="entry name" value="SF2_C_SNF"/>
    <property type="match status" value="1"/>
</dbReference>
<reference evidence="10 11" key="1">
    <citation type="submission" date="2023-03" db="EMBL/GenBank/DDBJ databases">
        <title>High-quality genome of Scylla paramamosain provides insights in environmental adaptation.</title>
        <authorList>
            <person name="Zhang L."/>
        </authorList>
    </citation>
    <scope>NUCLEOTIDE SEQUENCE [LARGE SCALE GENOMIC DNA]</scope>
    <source>
        <strain evidence="10">LZ_2023a</strain>
        <tissue evidence="10">Muscle</tissue>
    </source>
</reference>
<dbReference type="GO" id="GO:0016787">
    <property type="term" value="F:hydrolase activity"/>
    <property type="evidence" value="ECO:0007669"/>
    <property type="project" value="UniProtKB-KW"/>
</dbReference>
<dbReference type="SMART" id="SM00487">
    <property type="entry name" value="DEXDc"/>
    <property type="match status" value="1"/>
</dbReference>
<evidence type="ECO:0000313" key="10">
    <source>
        <dbReference type="EMBL" id="KAK8376570.1"/>
    </source>
</evidence>
<feature type="transmembrane region" description="Helical" evidence="6">
    <location>
        <begin position="161"/>
        <end position="184"/>
    </location>
</feature>
<evidence type="ECO:0000259" key="8">
    <source>
        <dbReference type="PROSITE" id="PS51194"/>
    </source>
</evidence>
<dbReference type="InterPro" id="IPR038718">
    <property type="entry name" value="SNF2-like_sf"/>
</dbReference>
<dbReference type="PANTHER" id="PTHR45766">
    <property type="entry name" value="DNA ANNEALING HELICASE AND ENDONUCLEASE ZRANB3 FAMILY MEMBER"/>
    <property type="match status" value="1"/>
</dbReference>
<dbReference type="InterPro" id="IPR010003">
    <property type="entry name" value="HARP_dom"/>
</dbReference>
<dbReference type="GO" id="GO:0031297">
    <property type="term" value="P:replication fork processing"/>
    <property type="evidence" value="ECO:0007669"/>
    <property type="project" value="TreeGrafter"/>
</dbReference>
<keyword evidence="2" id="KW-0378">Hydrolase</keyword>
<accession>A0AAW0SMI9</accession>
<dbReference type="InterPro" id="IPR001650">
    <property type="entry name" value="Helicase_C-like"/>
</dbReference>
<organism evidence="10 11">
    <name type="scientific">Scylla paramamosain</name>
    <name type="common">Mud crab</name>
    <dbReference type="NCBI Taxonomy" id="85552"/>
    <lineage>
        <taxon>Eukaryota</taxon>
        <taxon>Metazoa</taxon>
        <taxon>Ecdysozoa</taxon>
        <taxon>Arthropoda</taxon>
        <taxon>Crustacea</taxon>
        <taxon>Multicrustacea</taxon>
        <taxon>Malacostraca</taxon>
        <taxon>Eumalacostraca</taxon>
        <taxon>Eucarida</taxon>
        <taxon>Decapoda</taxon>
        <taxon>Pleocyemata</taxon>
        <taxon>Brachyura</taxon>
        <taxon>Eubrachyura</taxon>
        <taxon>Portunoidea</taxon>
        <taxon>Portunidae</taxon>
        <taxon>Portuninae</taxon>
        <taxon>Scylla</taxon>
    </lineage>
</organism>
<dbReference type="PROSITE" id="PS51194">
    <property type="entry name" value="HELICASE_CTER"/>
    <property type="match status" value="1"/>
</dbReference>
<dbReference type="CDD" id="cd18010">
    <property type="entry name" value="DEXHc_HARP_SMARCAL1"/>
    <property type="match status" value="1"/>
</dbReference>
<comment type="similarity">
    <text evidence="4">Belongs to the SNF2/RAD54 helicase family. SMARCAL1 subfamily.</text>
</comment>
<dbReference type="GO" id="GO:0043596">
    <property type="term" value="C:nuclear replication fork"/>
    <property type="evidence" value="ECO:0007669"/>
    <property type="project" value="TreeGrafter"/>
</dbReference>
<dbReference type="PROSITE" id="PS51467">
    <property type="entry name" value="HARP"/>
    <property type="match status" value="1"/>
</dbReference>
<gene>
    <name evidence="10" type="ORF">O3P69_009885</name>
</gene>
<dbReference type="Pfam" id="PF07443">
    <property type="entry name" value="HARP"/>
    <property type="match status" value="1"/>
</dbReference>
<evidence type="ECO:0000256" key="2">
    <source>
        <dbReference type="ARBA" id="ARBA00022801"/>
    </source>
</evidence>
<dbReference type="Gene3D" id="3.40.50.10810">
    <property type="entry name" value="Tandem AAA-ATPase domain"/>
    <property type="match status" value="1"/>
</dbReference>
<dbReference type="PROSITE" id="PS51192">
    <property type="entry name" value="HELICASE_ATP_BIND_1"/>
    <property type="match status" value="1"/>
</dbReference>
<feature type="domain" description="Helicase ATP-binding" evidence="7">
    <location>
        <begin position="468"/>
        <end position="624"/>
    </location>
</feature>
<dbReference type="AlphaFoldDB" id="A0AAW0SMI9"/>
<dbReference type="PANTHER" id="PTHR45766:SF6">
    <property type="entry name" value="SWI_SNF-RELATED MATRIX-ASSOCIATED ACTIN-DEPENDENT REGULATOR OF CHROMATIN SUBFAMILY A-LIKE PROTEIN 1"/>
    <property type="match status" value="1"/>
</dbReference>
<feature type="compositionally biased region" description="Polar residues" evidence="5">
    <location>
        <begin position="924"/>
        <end position="938"/>
    </location>
</feature>
<feature type="domain" description="HARP" evidence="9">
    <location>
        <begin position="351"/>
        <end position="427"/>
    </location>
</feature>
<keyword evidence="6" id="KW-0812">Transmembrane</keyword>
<evidence type="ECO:0000256" key="3">
    <source>
        <dbReference type="ARBA" id="ARBA00023242"/>
    </source>
</evidence>
<dbReference type="InterPro" id="IPR049730">
    <property type="entry name" value="SNF2/RAD54-like_C"/>
</dbReference>
<dbReference type="InterPro" id="IPR014001">
    <property type="entry name" value="Helicase_ATP-bd"/>
</dbReference>
<evidence type="ECO:0000259" key="7">
    <source>
        <dbReference type="PROSITE" id="PS51192"/>
    </source>
</evidence>
<evidence type="ECO:0000256" key="6">
    <source>
        <dbReference type="SAM" id="Phobius"/>
    </source>
</evidence>
<protein>
    <recommendedName>
        <fullName evidence="12">SWI/SNF-related matrix-associated actin-dependent regulator of chromatin subfamily A-like protein 1</fullName>
    </recommendedName>
</protein>
<dbReference type="InterPro" id="IPR000330">
    <property type="entry name" value="SNF2_N"/>
</dbReference>
<dbReference type="SUPFAM" id="SSF52540">
    <property type="entry name" value="P-loop containing nucleoside triphosphate hydrolases"/>
    <property type="match status" value="2"/>
</dbReference>
<feature type="compositionally biased region" description="Basic and acidic residues" evidence="5">
    <location>
        <begin position="294"/>
        <end position="315"/>
    </location>
</feature>
<evidence type="ECO:0000256" key="4">
    <source>
        <dbReference type="PROSITE-ProRule" id="PRU00800"/>
    </source>
</evidence>
<dbReference type="Pfam" id="PF00271">
    <property type="entry name" value="Helicase_C"/>
    <property type="match status" value="1"/>
</dbReference>